<dbReference type="SMART" id="SM00418">
    <property type="entry name" value="HTH_ARSR"/>
    <property type="match status" value="1"/>
</dbReference>
<feature type="domain" description="HTH arsR-type" evidence="4">
    <location>
        <begin position="1"/>
        <end position="95"/>
    </location>
</feature>
<keyword evidence="6" id="KW-1185">Reference proteome</keyword>
<dbReference type="SUPFAM" id="SSF46785">
    <property type="entry name" value="Winged helix' DNA-binding domain"/>
    <property type="match status" value="1"/>
</dbReference>
<keyword evidence="2" id="KW-0238">DNA-binding</keyword>
<dbReference type="PANTHER" id="PTHR43132:SF2">
    <property type="entry name" value="ARSENICAL RESISTANCE OPERON REPRESSOR ARSR-RELATED"/>
    <property type="match status" value="1"/>
</dbReference>
<dbReference type="InterPro" id="IPR051011">
    <property type="entry name" value="Metal_resp_trans_reg"/>
</dbReference>
<protein>
    <submittedName>
        <fullName evidence="5">Helix-turn-helix transcriptional regulator</fullName>
    </submittedName>
</protein>
<evidence type="ECO:0000313" key="6">
    <source>
        <dbReference type="Proteomes" id="UP000639516"/>
    </source>
</evidence>
<dbReference type="NCBIfam" id="NF033788">
    <property type="entry name" value="HTH_metalloreg"/>
    <property type="match status" value="1"/>
</dbReference>
<dbReference type="InterPro" id="IPR036390">
    <property type="entry name" value="WH_DNA-bd_sf"/>
</dbReference>
<proteinExistence type="predicted"/>
<dbReference type="EMBL" id="JAATTO010000010">
    <property type="protein sequence ID" value="MBC9978341.1"/>
    <property type="molecule type" value="Genomic_DNA"/>
</dbReference>
<dbReference type="PROSITE" id="PS50987">
    <property type="entry name" value="HTH_ARSR_2"/>
    <property type="match status" value="1"/>
</dbReference>
<reference evidence="5 6" key="1">
    <citation type="journal article" date="2020" name="Arch. Microbiol.">
        <title>Bradyrhizobium campsiandrae sp. nov., a nitrogen-fixing bacterial strain isolated from a native leguminous tree from the Amazon adapted to flooded conditions.</title>
        <authorList>
            <person name="Cabral Michel D."/>
            <person name="Martins da Costa E."/>
            <person name="Azarias Guimaraes A."/>
            <person name="Soares de Carvalho T."/>
            <person name="Santos de Castro Caputo P."/>
            <person name="Willems A."/>
            <person name="de Souza Moreira F.M."/>
        </authorList>
    </citation>
    <scope>NUCLEOTIDE SEQUENCE [LARGE SCALE GENOMIC DNA]</scope>
    <source>
        <strain evidence="6">INPA 384B</strain>
    </source>
</reference>
<keyword evidence="1" id="KW-0805">Transcription regulation</keyword>
<organism evidence="5 6">
    <name type="scientific">Bradyrhizobium campsiandrae</name>
    <dbReference type="NCBI Taxonomy" id="1729892"/>
    <lineage>
        <taxon>Bacteria</taxon>
        <taxon>Pseudomonadati</taxon>
        <taxon>Pseudomonadota</taxon>
        <taxon>Alphaproteobacteria</taxon>
        <taxon>Hyphomicrobiales</taxon>
        <taxon>Nitrobacteraceae</taxon>
        <taxon>Bradyrhizobium</taxon>
    </lineage>
</organism>
<evidence type="ECO:0000259" key="4">
    <source>
        <dbReference type="PROSITE" id="PS50987"/>
    </source>
</evidence>
<sequence length="135" mass="14470">METNDAVLALAALSQSTRLEAFRTLVKHEPDGLAAGDLARLLEVPQNTLSAHLSILTRARLVTSERQSRSIVYRANLAEFRDVAVFLLQDCCGGLPEVCGPVVQTLQSCCSPKRKERSRAIGRSGGATHSAPKAG</sequence>
<dbReference type="Pfam" id="PF12840">
    <property type="entry name" value="HTH_20"/>
    <property type="match status" value="1"/>
</dbReference>
<evidence type="ECO:0000313" key="5">
    <source>
        <dbReference type="EMBL" id="MBC9978341.1"/>
    </source>
</evidence>
<evidence type="ECO:0000256" key="3">
    <source>
        <dbReference type="ARBA" id="ARBA00023163"/>
    </source>
</evidence>
<dbReference type="InterPro" id="IPR036388">
    <property type="entry name" value="WH-like_DNA-bd_sf"/>
</dbReference>
<dbReference type="CDD" id="cd00090">
    <property type="entry name" value="HTH_ARSR"/>
    <property type="match status" value="1"/>
</dbReference>
<dbReference type="PANTHER" id="PTHR43132">
    <property type="entry name" value="ARSENICAL RESISTANCE OPERON REPRESSOR ARSR-RELATED"/>
    <property type="match status" value="1"/>
</dbReference>
<evidence type="ECO:0000256" key="1">
    <source>
        <dbReference type="ARBA" id="ARBA00023015"/>
    </source>
</evidence>
<dbReference type="RefSeq" id="WP_188099272.1">
    <property type="nucleotide sequence ID" value="NZ_JAANIH010000012.1"/>
</dbReference>
<keyword evidence="3" id="KW-0804">Transcription</keyword>
<comment type="caution">
    <text evidence="5">The sequence shown here is derived from an EMBL/GenBank/DDBJ whole genome shotgun (WGS) entry which is preliminary data.</text>
</comment>
<evidence type="ECO:0000256" key="2">
    <source>
        <dbReference type="ARBA" id="ARBA00023125"/>
    </source>
</evidence>
<dbReference type="InterPro" id="IPR011991">
    <property type="entry name" value="ArsR-like_HTH"/>
</dbReference>
<dbReference type="Gene3D" id="1.10.10.10">
    <property type="entry name" value="Winged helix-like DNA-binding domain superfamily/Winged helix DNA-binding domain"/>
    <property type="match status" value="1"/>
</dbReference>
<dbReference type="InterPro" id="IPR001845">
    <property type="entry name" value="HTH_ArsR_DNA-bd_dom"/>
</dbReference>
<name>A0ABR7U300_9BRAD</name>
<accession>A0ABR7U300</accession>
<gene>
    <name evidence="5" type="ORF">HA482_08935</name>
</gene>
<dbReference type="Proteomes" id="UP000639516">
    <property type="component" value="Unassembled WGS sequence"/>
</dbReference>